<gene>
    <name evidence="1" type="ORF">bsdE14_06940</name>
</gene>
<name>A0ABQ5N278_9CLOT</name>
<sequence>MAGVNNVTGLYNNNNKKISSKLSFDIGEGFSARIVKTGLNNKDVIIKLLDGWQFPAELEEPVDFVPNGLLRFQVEGFKEGKLLIKLINTKDDNKDSEGSSIEDIIREQNLSSKDSGLLEKMVKFGIPLTKENVSKIKTLIGFSNKLNEDDDEEEAFIQKYMKSKNIEPGSEKAEEIRSTLKGFFCKLKGLSENEILTLLENNIDLNEENIDSFNKIFKEKSNIYKTLVQELGKEALQTEEFIQKFMNERNIEPGSEKAEEIRSTLKAFLPKSKGLSEDEIQIIGENNADITEENINSFSKVSNENSSIYRKPVNGIAKEALQTEEFIQRFIKERNIEPKSEKAEEIRITLKDFLSKLKVLPEDEVQTILENNVDLTQENIDGFNKIFKENSNVYKTFVNEIDKEALQAKEIIQKFMKSNNIESGSERAEEIRSTLRNFLSKSKGLSEDEIQTILADNTDLIEENIDSFSKAFKENMSIYNELVKKVGKEALQTEEFIQKFMKERNIEPGSEKAEEIRSTLKDFLSKLKSIPEDEIKTILKNDAEFTKENVDSLSKAFKENSNTSETLVKVMEKKVLQAEDNSTVQLFKQQIELKTEQMKTVIEKLLQTKDNVQPETFSKVLDNLNEHLNNFKVFNTMSNQYYYMDVPLNIRETNYDFKLIVKDDRKSGKKLDSKNIKLAASVETVNLGIVDAYFKVTNGKMDIEIKCEEPYVKLISSGKTILENELESIGYNVKIVVDKKDKEMNIVNCRDFFGENSLNGINVVV</sequence>
<reference evidence="1 2" key="1">
    <citation type="journal article" date="2024" name="Int. J. Syst. Evol. Microbiol.">
        <title>Clostridium omnivorum sp. nov., isolated from anoxic soil under the treatment of reductive soil disinfestation.</title>
        <authorList>
            <person name="Ueki A."/>
            <person name="Tonouchi A."/>
            <person name="Kaku N."/>
            <person name="Honma S."/>
            <person name="Ueki K."/>
        </authorList>
    </citation>
    <scope>NUCLEOTIDE SEQUENCE [LARGE SCALE GENOMIC DNA]</scope>
    <source>
        <strain evidence="1 2">E14</strain>
    </source>
</reference>
<dbReference type="EMBL" id="BRXR01000001">
    <property type="protein sequence ID" value="GLC29284.1"/>
    <property type="molecule type" value="Genomic_DNA"/>
</dbReference>
<organism evidence="1 2">
    <name type="scientific">Clostridium omnivorum</name>
    <dbReference type="NCBI Taxonomy" id="1604902"/>
    <lineage>
        <taxon>Bacteria</taxon>
        <taxon>Bacillati</taxon>
        <taxon>Bacillota</taxon>
        <taxon>Clostridia</taxon>
        <taxon>Eubacteriales</taxon>
        <taxon>Clostridiaceae</taxon>
        <taxon>Clostridium</taxon>
    </lineage>
</organism>
<evidence type="ECO:0008006" key="3">
    <source>
        <dbReference type="Google" id="ProtNLM"/>
    </source>
</evidence>
<protein>
    <recommendedName>
        <fullName evidence="3">Flagellar hook-length control protein FliK</fullName>
    </recommendedName>
</protein>
<comment type="caution">
    <text evidence="1">The sequence shown here is derived from an EMBL/GenBank/DDBJ whole genome shotgun (WGS) entry which is preliminary data.</text>
</comment>
<proteinExistence type="predicted"/>
<dbReference type="RefSeq" id="WP_264848575.1">
    <property type="nucleotide sequence ID" value="NZ_BRXR01000001.1"/>
</dbReference>
<evidence type="ECO:0000313" key="1">
    <source>
        <dbReference type="EMBL" id="GLC29284.1"/>
    </source>
</evidence>
<keyword evidence="2" id="KW-1185">Reference proteome</keyword>
<evidence type="ECO:0000313" key="2">
    <source>
        <dbReference type="Proteomes" id="UP001208567"/>
    </source>
</evidence>
<accession>A0ABQ5N278</accession>
<dbReference type="Proteomes" id="UP001208567">
    <property type="component" value="Unassembled WGS sequence"/>
</dbReference>